<dbReference type="GO" id="GO:0008757">
    <property type="term" value="F:S-adenosylmethionine-dependent methyltransferase activity"/>
    <property type="evidence" value="ECO:0007669"/>
    <property type="project" value="InterPro"/>
</dbReference>
<evidence type="ECO:0000313" key="5">
    <source>
        <dbReference type="Proteomes" id="UP000007954"/>
    </source>
</evidence>
<sequence length="223" mass="24670">MTDTPQDSVKATYDTIAEHFAATREYAWPEVESFCASQQIQSPPDTESIGVDIGCGNGRHAETLFEQTSLDEIIGVDVSRELLHTAQTRATNRGFIDDIALIQADAGSLPLESQSVSIAVYVATLHHLRPRRRRVASLSAVARVLESDGRALISVWSTEHDQFERSNGFDTTIEWTLPDGTSIPRYYHIYDPVEFRSDLESSALSIVETEISSGNCYTVVTTD</sequence>
<dbReference type="PANTHER" id="PTHR13069">
    <property type="entry name" value="ALKYLATED DNA REPAIR PROTEIN ALKB HOMOLOG 8"/>
    <property type="match status" value="1"/>
</dbReference>
<organism evidence="4 5">
    <name type="scientific">Haloquadratum walsbyi (strain DSM 16854 / JCM 12705 / C23)</name>
    <dbReference type="NCBI Taxonomy" id="768065"/>
    <lineage>
        <taxon>Archaea</taxon>
        <taxon>Methanobacteriati</taxon>
        <taxon>Methanobacteriota</taxon>
        <taxon>Stenosarchaea group</taxon>
        <taxon>Halobacteria</taxon>
        <taxon>Halobacteriales</taxon>
        <taxon>Haloferacaceae</taxon>
        <taxon>Haloquadratum</taxon>
    </lineage>
</organism>
<accession>G0LGU2</accession>
<evidence type="ECO:0000313" key="4">
    <source>
        <dbReference type="EMBL" id="CCC39644.1"/>
    </source>
</evidence>
<protein>
    <submittedName>
        <fullName evidence="4">Probable S-adenosylmethionine-dependent methyltransferase</fullName>
        <ecNumber evidence="4">2.1.1.-</ecNumber>
    </submittedName>
</protein>
<dbReference type="Proteomes" id="UP000007954">
    <property type="component" value="Chromosome"/>
</dbReference>
<dbReference type="EC" id="2.1.1.-" evidence="4"/>
<dbReference type="InterPro" id="IPR051422">
    <property type="entry name" value="AlkB_tRNA_MeTrf/Diox"/>
</dbReference>
<dbReference type="GO" id="GO:0008175">
    <property type="term" value="F:tRNA methyltransferase activity"/>
    <property type="evidence" value="ECO:0007669"/>
    <property type="project" value="UniProtKB-ARBA"/>
</dbReference>
<dbReference type="RefSeq" id="WP_014555459.1">
    <property type="nucleotide sequence ID" value="NC_017459.1"/>
</dbReference>
<dbReference type="SUPFAM" id="SSF53335">
    <property type="entry name" value="S-adenosyl-L-methionine-dependent methyltransferases"/>
    <property type="match status" value="1"/>
</dbReference>
<reference evidence="4 5" key="1">
    <citation type="journal article" date="2011" name="PLoS ONE">
        <title>Haloquadratum walsbyi: limited diversity in a global pond.</title>
        <authorList>
            <person name="Dyall-Smith M."/>
            <person name="Pfeiffer F."/>
            <person name="Klee K."/>
            <person name="Palm P."/>
            <person name="Gross K."/>
            <person name="Schuster S.C."/>
            <person name="Rampp M."/>
            <person name="Oesterhelt D."/>
        </authorList>
    </citation>
    <scope>NUCLEOTIDE SEQUENCE [LARGE SCALE GENOMIC DNA]</scope>
    <source>
        <strain evidence="5">DSM 16854 / JCM 12705 / C23</strain>
    </source>
</reference>
<dbReference type="AlphaFoldDB" id="G0LGU2"/>
<dbReference type="HOGENOM" id="CLU_029501_2_1_2"/>
<evidence type="ECO:0000256" key="2">
    <source>
        <dbReference type="ARBA" id="ARBA00022679"/>
    </source>
</evidence>
<dbReference type="OrthoDB" id="18536at2157"/>
<dbReference type="InterPro" id="IPR029063">
    <property type="entry name" value="SAM-dependent_MTases_sf"/>
</dbReference>
<dbReference type="InterPro" id="IPR013216">
    <property type="entry name" value="Methyltransf_11"/>
</dbReference>
<keyword evidence="1 4" id="KW-0489">Methyltransferase</keyword>
<dbReference type="GO" id="GO:0032259">
    <property type="term" value="P:methylation"/>
    <property type="evidence" value="ECO:0007669"/>
    <property type="project" value="UniProtKB-KW"/>
</dbReference>
<evidence type="ECO:0000256" key="1">
    <source>
        <dbReference type="ARBA" id="ARBA00022603"/>
    </source>
</evidence>
<dbReference type="GO" id="GO:0006400">
    <property type="term" value="P:tRNA modification"/>
    <property type="evidence" value="ECO:0007669"/>
    <property type="project" value="UniProtKB-ARBA"/>
</dbReference>
<dbReference type="Gene3D" id="3.40.50.150">
    <property type="entry name" value="Vaccinia Virus protein VP39"/>
    <property type="match status" value="1"/>
</dbReference>
<feature type="domain" description="Methyltransferase type 11" evidence="3">
    <location>
        <begin position="51"/>
        <end position="153"/>
    </location>
</feature>
<dbReference type="EMBL" id="FR746099">
    <property type="protein sequence ID" value="CCC39644.1"/>
    <property type="molecule type" value="Genomic_DNA"/>
</dbReference>
<dbReference type="KEGG" id="hwc:Hqrw_1711"/>
<dbReference type="PANTHER" id="PTHR13069:SF21">
    <property type="entry name" value="ALKYLATED DNA REPAIR PROTEIN ALKB HOMOLOG 8"/>
    <property type="match status" value="1"/>
</dbReference>
<name>G0LGU2_HALWC</name>
<dbReference type="GeneID" id="12446399"/>
<dbReference type="Pfam" id="PF08241">
    <property type="entry name" value="Methyltransf_11"/>
    <property type="match status" value="1"/>
</dbReference>
<keyword evidence="2 4" id="KW-0808">Transferase</keyword>
<dbReference type="CDD" id="cd02440">
    <property type="entry name" value="AdoMet_MTases"/>
    <property type="match status" value="1"/>
</dbReference>
<proteinExistence type="predicted"/>
<evidence type="ECO:0000259" key="3">
    <source>
        <dbReference type="Pfam" id="PF08241"/>
    </source>
</evidence>
<gene>
    <name evidence="4" type="ordered locus">Hqrw_1711</name>
</gene>